<dbReference type="NCBIfam" id="NF008868">
    <property type="entry name" value="PRK11903.1"/>
    <property type="match status" value="1"/>
</dbReference>
<dbReference type="PANTHER" id="PTHR43111:SF1">
    <property type="entry name" value="ALDEHYDE DEHYDROGENASE B-RELATED"/>
    <property type="match status" value="1"/>
</dbReference>
<dbReference type="EMBL" id="JJOA01000032">
    <property type="protein sequence ID" value="KEA56240.1"/>
    <property type="molecule type" value="Genomic_DNA"/>
</dbReference>
<dbReference type="SUPFAM" id="SSF53720">
    <property type="entry name" value="ALDH-like"/>
    <property type="match status" value="1"/>
</dbReference>
<dbReference type="Gene3D" id="3.40.309.10">
    <property type="entry name" value="Aldehyde Dehydrogenase, Chain A, domain 2"/>
    <property type="match status" value="1"/>
</dbReference>
<dbReference type="AlphaFoldDB" id="A0A071M6V2"/>
<dbReference type="CDD" id="cd07128">
    <property type="entry name" value="ALDH_MaoC-N"/>
    <property type="match status" value="1"/>
</dbReference>
<sequence>MTHVLKNYVAGQWIEGIHPFTTLTNPVTGEALVKVSSQGLDLANAFRFARESGGDMLRRLTYSVRAAKLAEIVQLLQSKRDAYYAIALANSGTTKSDSAVDIDGGIFTLSYYAKLGATLGDRHALRDGDAVSLSKDGTFRSQHILTPTYGVALFINAFNFPSWGLWEKAAPALLSGVPVIIKPATATAWLTQRMVADVVDAGILPPGALSVICGSSAGLLDQVGAFDVVSFTGSAETAAKLRAHRAFVERGARLNVEADSLNSAILCADAAPGTDAFDLFIKEVVREITVKSGQKCTAIRRAFVPEAHLSAVVEALKTKLAKVTVGDPRNDGTRMGSLVSREQLENVKAGIAALHTEAELVFDGADVSLLDADPEVSACIAPHLFVVNDPDNASCLHEVEVFGPVATVAPYRPAGVGTLPEFHAIALARRGEGSLVASVFSNDDAHLARVAVELANTHGRVHTVSPSVQQTQTGHGNVMPMSLHGGPGRAGGGEELGGLRALNFYHRRTAIQAPAAAIKVLVEGCSSPI</sequence>
<protein>
    <submittedName>
        <fullName evidence="3">Aldehyde dehydrogenase</fullName>
    </submittedName>
</protein>
<keyword evidence="1" id="KW-0560">Oxidoreductase</keyword>
<dbReference type="InterPro" id="IPR011966">
    <property type="entry name" value="PaaN-DH"/>
</dbReference>
<name>A0A071M6V2_9BURK</name>
<proteinExistence type="predicted"/>
<comment type="caution">
    <text evidence="3">The sequence shown here is derived from an EMBL/GenBank/DDBJ whole genome shotgun (WGS) entry which is preliminary data.</text>
</comment>
<dbReference type="GO" id="GO:0016620">
    <property type="term" value="F:oxidoreductase activity, acting on the aldehyde or oxo group of donors, NAD or NADP as acceptor"/>
    <property type="evidence" value="ECO:0007669"/>
    <property type="project" value="InterPro"/>
</dbReference>
<dbReference type="InterPro" id="IPR015590">
    <property type="entry name" value="Aldehyde_DH_dom"/>
</dbReference>
<reference evidence="3" key="1">
    <citation type="submission" date="2014-04" db="EMBL/GenBank/DDBJ databases">
        <title>In planta biocontrol of soil-borne Fusarium wilt of banana through a plant endophytic bacterium, Burkholderia cenocepacia 869T2.</title>
        <authorList>
            <person name="Ho Y.-N."/>
            <person name="Chiang H.-M."/>
            <person name="Chao C.-P."/>
            <person name="Su C.-C."/>
            <person name="Hsu H.-F."/>
            <person name="Guo C.-T."/>
            <person name="Hsieh J.-L."/>
            <person name="Huang C.-C."/>
        </authorList>
    </citation>
    <scope>NUCLEOTIDE SEQUENCE [LARGE SCALE GENOMIC DNA]</scope>
    <source>
        <strain evidence="3">869T2</strain>
    </source>
</reference>
<accession>A0A071M6V2</accession>
<dbReference type="PANTHER" id="PTHR43111">
    <property type="entry name" value="ALDEHYDE DEHYDROGENASE B-RELATED"/>
    <property type="match status" value="1"/>
</dbReference>
<evidence type="ECO:0000256" key="1">
    <source>
        <dbReference type="ARBA" id="ARBA00023002"/>
    </source>
</evidence>
<organism evidence="3">
    <name type="scientific">Burkholderia cenocepacia</name>
    <dbReference type="NCBI Taxonomy" id="95486"/>
    <lineage>
        <taxon>Bacteria</taxon>
        <taxon>Pseudomonadati</taxon>
        <taxon>Pseudomonadota</taxon>
        <taxon>Betaproteobacteria</taxon>
        <taxon>Burkholderiales</taxon>
        <taxon>Burkholderiaceae</taxon>
        <taxon>Burkholderia</taxon>
        <taxon>Burkholderia cepacia complex</taxon>
    </lineage>
</organism>
<gene>
    <name evidence="3" type="ORF">DT99_28400</name>
</gene>
<dbReference type="InterPro" id="IPR016161">
    <property type="entry name" value="Ald_DH/histidinol_DH"/>
</dbReference>
<dbReference type="Gene3D" id="3.40.605.10">
    <property type="entry name" value="Aldehyde Dehydrogenase, Chain A, domain 1"/>
    <property type="match status" value="1"/>
</dbReference>
<dbReference type="InterPro" id="IPR016163">
    <property type="entry name" value="Ald_DH_C"/>
</dbReference>
<dbReference type="Pfam" id="PF00171">
    <property type="entry name" value="Aldedh"/>
    <property type="match status" value="1"/>
</dbReference>
<evidence type="ECO:0000313" key="3">
    <source>
        <dbReference type="EMBL" id="KEA56240.1"/>
    </source>
</evidence>
<dbReference type="NCBIfam" id="TIGR02278">
    <property type="entry name" value="PaaN-DH"/>
    <property type="match status" value="1"/>
</dbReference>
<feature type="domain" description="Aldehyde dehydrogenase" evidence="2">
    <location>
        <begin position="21"/>
        <end position="505"/>
    </location>
</feature>
<dbReference type="OrthoDB" id="9759612at2"/>
<dbReference type="InterPro" id="IPR016162">
    <property type="entry name" value="Ald_DH_N"/>
</dbReference>
<evidence type="ECO:0000259" key="2">
    <source>
        <dbReference type="Pfam" id="PF00171"/>
    </source>
</evidence>